<keyword evidence="12" id="KW-1185">Reference proteome</keyword>
<dbReference type="EMBL" id="JANBQB010000092">
    <property type="protein sequence ID" value="KAJ1982387.1"/>
    <property type="molecule type" value="Genomic_DNA"/>
</dbReference>
<organism evidence="11 12">
    <name type="scientific">Dimargaris verticillata</name>
    <dbReference type="NCBI Taxonomy" id="2761393"/>
    <lineage>
        <taxon>Eukaryota</taxon>
        <taxon>Fungi</taxon>
        <taxon>Fungi incertae sedis</taxon>
        <taxon>Zoopagomycota</taxon>
        <taxon>Kickxellomycotina</taxon>
        <taxon>Dimargaritomycetes</taxon>
        <taxon>Dimargaritales</taxon>
        <taxon>Dimargaritaceae</taxon>
        <taxon>Dimargaris</taxon>
    </lineage>
</organism>
<dbReference type="SMART" id="SM01270">
    <property type="entry name" value="Longin"/>
    <property type="match status" value="1"/>
</dbReference>
<evidence type="ECO:0000313" key="12">
    <source>
        <dbReference type="Proteomes" id="UP001151582"/>
    </source>
</evidence>
<evidence type="ECO:0000256" key="6">
    <source>
        <dbReference type="ARBA" id="ARBA00023289"/>
    </source>
</evidence>
<dbReference type="CDD" id="cd14824">
    <property type="entry name" value="Longin"/>
    <property type="match status" value="1"/>
</dbReference>
<evidence type="ECO:0000256" key="7">
    <source>
        <dbReference type="ARBA" id="ARBA00046278"/>
    </source>
</evidence>
<evidence type="ECO:0000256" key="4">
    <source>
        <dbReference type="ARBA" id="ARBA00023139"/>
    </source>
</evidence>
<dbReference type="AlphaFoldDB" id="A0A9W8B7W2"/>
<dbReference type="InterPro" id="IPR011012">
    <property type="entry name" value="Longin-like_dom_sf"/>
</dbReference>
<dbReference type="PANTHER" id="PTHR45806">
    <property type="entry name" value="SYNAPTOBREVIN HOMOLOG YKT6"/>
    <property type="match status" value="1"/>
</dbReference>
<dbReference type="GO" id="GO:0005794">
    <property type="term" value="C:Golgi apparatus"/>
    <property type="evidence" value="ECO:0007669"/>
    <property type="project" value="TreeGrafter"/>
</dbReference>
<comment type="caution">
    <text evidence="11">The sequence shown here is derived from an EMBL/GenBank/DDBJ whole genome shotgun (WGS) entry which is preliminary data.</text>
</comment>
<feature type="domain" description="V-SNARE coiled-coil homology" evidence="10">
    <location>
        <begin position="137"/>
        <end position="197"/>
    </location>
</feature>
<keyword evidence="6" id="KW-0636">Prenylation</keyword>
<evidence type="ECO:0000256" key="1">
    <source>
        <dbReference type="ARBA" id="ARBA00008025"/>
    </source>
</evidence>
<dbReference type="GO" id="GO:0006888">
    <property type="term" value="P:endoplasmic reticulum to Golgi vesicle-mediated transport"/>
    <property type="evidence" value="ECO:0007669"/>
    <property type="project" value="TreeGrafter"/>
</dbReference>
<dbReference type="Pfam" id="PF00957">
    <property type="entry name" value="Synaptobrevin"/>
    <property type="match status" value="1"/>
</dbReference>
<dbReference type="CDD" id="cd15867">
    <property type="entry name" value="R-SNARE_YKT6"/>
    <property type="match status" value="1"/>
</dbReference>
<comment type="subcellular location">
    <subcellularLocation>
        <location evidence="7">Endomembrane system</location>
        <topology evidence="7">Lipid-anchor</topology>
        <orientation evidence="7">Cytoplasmic side</orientation>
    </subcellularLocation>
</comment>
<dbReference type="Proteomes" id="UP001151582">
    <property type="component" value="Unassembled WGS sequence"/>
</dbReference>
<dbReference type="Gene3D" id="3.30.450.50">
    <property type="entry name" value="Longin domain"/>
    <property type="match status" value="1"/>
</dbReference>
<dbReference type="Gene3D" id="1.20.5.110">
    <property type="match status" value="1"/>
</dbReference>
<protein>
    <submittedName>
        <fullName evidence="11">Palmitoyltransferase</fullName>
    </submittedName>
</protein>
<comment type="similarity">
    <text evidence="1">Belongs to the synaptobrevin family.</text>
</comment>
<accession>A0A9W8B7W2</accession>
<evidence type="ECO:0000256" key="8">
    <source>
        <dbReference type="PROSITE-ProRule" id="PRU00290"/>
    </source>
</evidence>
<proteinExistence type="inferred from homology"/>
<dbReference type="Pfam" id="PF13774">
    <property type="entry name" value="Longin"/>
    <property type="match status" value="1"/>
</dbReference>
<keyword evidence="5" id="KW-0449">Lipoprotein</keyword>
<evidence type="ECO:0000256" key="3">
    <source>
        <dbReference type="ARBA" id="ARBA00023136"/>
    </source>
</evidence>
<dbReference type="SUPFAM" id="SSF64356">
    <property type="entry name" value="SNARE-like"/>
    <property type="match status" value="1"/>
</dbReference>
<dbReference type="InterPro" id="IPR045848">
    <property type="entry name" value="R-SNARE_YKT6"/>
</dbReference>
<dbReference type="GO" id="GO:0005484">
    <property type="term" value="F:SNAP receptor activity"/>
    <property type="evidence" value="ECO:0007669"/>
    <property type="project" value="TreeGrafter"/>
</dbReference>
<dbReference type="InterPro" id="IPR010908">
    <property type="entry name" value="Longin_dom"/>
</dbReference>
<dbReference type="SUPFAM" id="SSF58038">
    <property type="entry name" value="SNARE fusion complex"/>
    <property type="match status" value="1"/>
</dbReference>
<keyword evidence="8" id="KW-0175">Coiled coil</keyword>
<evidence type="ECO:0000256" key="5">
    <source>
        <dbReference type="ARBA" id="ARBA00023288"/>
    </source>
</evidence>
<name>A0A9W8B7W2_9FUNG</name>
<feature type="domain" description="Longin" evidence="9">
    <location>
        <begin position="7"/>
        <end position="126"/>
    </location>
</feature>
<evidence type="ECO:0000256" key="2">
    <source>
        <dbReference type="ARBA" id="ARBA00022481"/>
    </source>
</evidence>
<evidence type="ECO:0000259" key="10">
    <source>
        <dbReference type="PROSITE" id="PS50892"/>
    </source>
</evidence>
<sequence>MQILSLTIFDSTGVSIRPLAAAYHLDGFNYFKRGSIQEFLTFFSKTVAERTNPGQRQAITQEQYVAYVYSQSSELVAVLITDQEYPSRVAFSLLGKSLDDFVAQYPTRASRSPPSTTAFPELQDTLVKYQDPKNADTITRVQRELDETTEVLHKTIDSVLQRGETLDNLVNKSNDLSFQSKQFYKTAKKQNSCCSLM</sequence>
<keyword evidence="4" id="KW-0564">Palmitate</keyword>
<keyword evidence="3" id="KW-0472">Membrane</keyword>
<evidence type="ECO:0000259" key="9">
    <source>
        <dbReference type="PROSITE" id="PS50859"/>
    </source>
</evidence>
<dbReference type="InterPro" id="IPR042855">
    <property type="entry name" value="V_SNARE_CC"/>
</dbReference>
<evidence type="ECO:0000313" key="11">
    <source>
        <dbReference type="EMBL" id="KAJ1982387.1"/>
    </source>
</evidence>
<reference evidence="11" key="1">
    <citation type="submission" date="2022-07" db="EMBL/GenBank/DDBJ databases">
        <title>Phylogenomic reconstructions and comparative analyses of Kickxellomycotina fungi.</title>
        <authorList>
            <person name="Reynolds N.K."/>
            <person name="Stajich J.E."/>
            <person name="Barry K."/>
            <person name="Grigoriev I.V."/>
            <person name="Crous P."/>
            <person name="Smith M.E."/>
        </authorList>
    </citation>
    <scope>NUCLEOTIDE SEQUENCE</scope>
    <source>
        <strain evidence="11">RSA 567</strain>
    </source>
</reference>
<dbReference type="PROSITE" id="PS50892">
    <property type="entry name" value="V_SNARE"/>
    <property type="match status" value="1"/>
</dbReference>
<gene>
    <name evidence="11" type="primary">YKT6</name>
    <name evidence="11" type="ORF">H4R34_001735</name>
</gene>
<dbReference type="PANTHER" id="PTHR45806:SF1">
    <property type="entry name" value="SYNAPTOBREVIN HOMOLOG YKT6"/>
    <property type="match status" value="1"/>
</dbReference>
<dbReference type="OrthoDB" id="27923at2759"/>
<keyword evidence="2" id="KW-0488">Methylation</keyword>
<dbReference type="PROSITE" id="PS50859">
    <property type="entry name" value="LONGIN"/>
    <property type="match status" value="1"/>
</dbReference>